<dbReference type="InterPro" id="IPR023650">
    <property type="entry name" value="Beta-lactam_class-A_AS"/>
</dbReference>
<feature type="compositionally biased region" description="Low complexity" evidence="7">
    <location>
        <begin position="241"/>
        <end position="251"/>
    </location>
</feature>
<protein>
    <recommendedName>
        <fullName evidence="3 6">Beta-lactamase</fullName>
        <ecNumber evidence="3 6">3.5.2.6</ecNumber>
    </recommendedName>
</protein>
<dbReference type="NCBIfam" id="NF033103">
    <property type="entry name" value="bla_class_A"/>
    <property type="match status" value="1"/>
</dbReference>
<comment type="catalytic activity">
    <reaction evidence="1 6">
        <text>a beta-lactam + H2O = a substituted beta-amino acid</text>
        <dbReference type="Rhea" id="RHEA:20401"/>
        <dbReference type="ChEBI" id="CHEBI:15377"/>
        <dbReference type="ChEBI" id="CHEBI:35627"/>
        <dbReference type="ChEBI" id="CHEBI:140347"/>
        <dbReference type="EC" id="3.5.2.6"/>
    </reaction>
</comment>
<evidence type="ECO:0000256" key="3">
    <source>
        <dbReference type="ARBA" id="ARBA00012865"/>
    </source>
</evidence>
<dbReference type="GO" id="GO:0008800">
    <property type="term" value="F:beta-lactamase activity"/>
    <property type="evidence" value="ECO:0007669"/>
    <property type="project" value="UniProtKB-UniRule"/>
</dbReference>
<dbReference type="Gene3D" id="3.40.710.10">
    <property type="entry name" value="DD-peptidase/beta-lactamase superfamily"/>
    <property type="match status" value="1"/>
</dbReference>
<dbReference type="RefSeq" id="WP_097120404.1">
    <property type="nucleotide sequence ID" value="NZ_OCND01000001.1"/>
</dbReference>
<evidence type="ECO:0000256" key="2">
    <source>
        <dbReference type="ARBA" id="ARBA00009009"/>
    </source>
</evidence>
<name>A0A286CYI4_9GAMM</name>
<dbReference type="AlphaFoldDB" id="A0A286CYI4"/>
<evidence type="ECO:0000256" key="6">
    <source>
        <dbReference type="RuleBase" id="RU361140"/>
    </source>
</evidence>
<dbReference type="Pfam" id="PF13354">
    <property type="entry name" value="Beta-lactamase2"/>
    <property type="match status" value="1"/>
</dbReference>
<dbReference type="EMBL" id="OCND01000001">
    <property type="protein sequence ID" value="SOD51465.1"/>
    <property type="molecule type" value="Genomic_DNA"/>
</dbReference>
<evidence type="ECO:0000256" key="5">
    <source>
        <dbReference type="ARBA" id="ARBA00023251"/>
    </source>
</evidence>
<accession>A0A286CYI4</accession>
<evidence type="ECO:0000313" key="10">
    <source>
        <dbReference type="Proteomes" id="UP000219374"/>
    </source>
</evidence>
<dbReference type="InterPro" id="IPR000871">
    <property type="entry name" value="Beta-lactam_class-A"/>
</dbReference>
<evidence type="ECO:0000256" key="1">
    <source>
        <dbReference type="ARBA" id="ARBA00001526"/>
    </source>
</evidence>
<keyword evidence="5 6" id="KW-0046">Antibiotic resistance</keyword>
<dbReference type="GO" id="GO:0046677">
    <property type="term" value="P:response to antibiotic"/>
    <property type="evidence" value="ECO:0007669"/>
    <property type="project" value="UniProtKB-UniRule"/>
</dbReference>
<dbReference type="PRINTS" id="PR00118">
    <property type="entry name" value="BLACTAMASEA"/>
</dbReference>
<dbReference type="PANTHER" id="PTHR35333:SF3">
    <property type="entry name" value="BETA-LACTAMASE-TYPE TRANSPEPTIDASE FOLD CONTAINING PROTEIN"/>
    <property type="match status" value="1"/>
</dbReference>
<evidence type="ECO:0000256" key="7">
    <source>
        <dbReference type="SAM" id="MobiDB-lite"/>
    </source>
</evidence>
<dbReference type="InterPro" id="IPR012338">
    <property type="entry name" value="Beta-lactam/transpept-like"/>
</dbReference>
<evidence type="ECO:0000256" key="4">
    <source>
        <dbReference type="ARBA" id="ARBA00022801"/>
    </source>
</evidence>
<keyword evidence="4 6" id="KW-0378">Hydrolase</keyword>
<proteinExistence type="inferred from homology"/>
<gene>
    <name evidence="9" type="ORF">SAMN06296416_101636</name>
</gene>
<evidence type="ECO:0000313" key="9">
    <source>
        <dbReference type="EMBL" id="SOD51465.1"/>
    </source>
</evidence>
<organism evidence="9 10">
    <name type="scientific">Pseudoxanthomonas wuyuanensis</name>
    <dbReference type="NCBI Taxonomy" id="1073196"/>
    <lineage>
        <taxon>Bacteria</taxon>
        <taxon>Pseudomonadati</taxon>
        <taxon>Pseudomonadota</taxon>
        <taxon>Gammaproteobacteria</taxon>
        <taxon>Lysobacterales</taxon>
        <taxon>Lysobacteraceae</taxon>
        <taxon>Pseudoxanthomonas</taxon>
    </lineage>
</organism>
<dbReference type="OrthoDB" id="9784149at2"/>
<sequence>MIERRDFLRAAIAALALAGFGAKAGAAREKDGSALPKRLRAIEKDSGGRLGVAVLDSGSGQQANWRGDERFAMCSTFKFLLAAAVLARVEKGEEALERRIPILASDLVSHSPVTEKLVGGEGASIAQLCEATMIVSDNAAANLLLPLVGGPEGLTRFVRTLGDTRTRLDRTEPSLNSAIPGDPRDTTTPLAMLHSMQRLLLGDALADASRQQLLVWLRGNLTGDNRLRAGLPAGWQAGDKTGTANNGSNGTSNDIAILWPPGRAPLLLTCYLTESPLASAARDGIHKAVAAAVVEAVA</sequence>
<dbReference type="SUPFAM" id="SSF56601">
    <property type="entry name" value="beta-lactamase/transpeptidase-like"/>
    <property type="match status" value="1"/>
</dbReference>
<dbReference type="InterPro" id="IPR045155">
    <property type="entry name" value="Beta-lactam_cat"/>
</dbReference>
<evidence type="ECO:0000259" key="8">
    <source>
        <dbReference type="Pfam" id="PF13354"/>
    </source>
</evidence>
<dbReference type="EC" id="3.5.2.6" evidence="3 6"/>
<reference evidence="9 10" key="1">
    <citation type="submission" date="2017-09" db="EMBL/GenBank/DDBJ databases">
        <authorList>
            <person name="Ehlers B."/>
            <person name="Leendertz F.H."/>
        </authorList>
    </citation>
    <scope>NUCLEOTIDE SEQUENCE [LARGE SCALE GENOMIC DNA]</scope>
    <source>
        <strain evidence="9 10">CGMCC 1.10978</strain>
    </source>
</reference>
<feature type="region of interest" description="Disordered" evidence="7">
    <location>
        <begin position="232"/>
        <end position="251"/>
    </location>
</feature>
<dbReference type="PROSITE" id="PS51318">
    <property type="entry name" value="TAT"/>
    <property type="match status" value="1"/>
</dbReference>
<dbReference type="GO" id="GO:0030655">
    <property type="term" value="P:beta-lactam antibiotic catabolic process"/>
    <property type="evidence" value="ECO:0007669"/>
    <property type="project" value="InterPro"/>
</dbReference>
<comment type="similarity">
    <text evidence="2 6">Belongs to the class-A beta-lactamase family.</text>
</comment>
<dbReference type="PROSITE" id="PS00146">
    <property type="entry name" value="BETA_LACTAMASE_A"/>
    <property type="match status" value="1"/>
</dbReference>
<feature type="domain" description="Beta-lactamase class A catalytic" evidence="8">
    <location>
        <begin position="51"/>
        <end position="267"/>
    </location>
</feature>
<keyword evidence="10" id="KW-1185">Reference proteome</keyword>
<dbReference type="Proteomes" id="UP000219374">
    <property type="component" value="Unassembled WGS sequence"/>
</dbReference>
<dbReference type="PANTHER" id="PTHR35333">
    <property type="entry name" value="BETA-LACTAMASE"/>
    <property type="match status" value="1"/>
</dbReference>
<dbReference type="InterPro" id="IPR006311">
    <property type="entry name" value="TAT_signal"/>
</dbReference>